<reference evidence="1 2" key="1">
    <citation type="submission" date="2016-10" db="EMBL/GenBank/DDBJ databases">
        <title>Chromobacterium muskegensis sp. nov., an insecticidal bacterium isolated from Sphagnum bogs.</title>
        <authorList>
            <person name="Sparks M.E."/>
            <person name="Blackburn M.B."/>
            <person name="Gundersen-Rindal D.E."/>
            <person name="Mitchell A."/>
            <person name="Farrar R."/>
            <person name="Kuhar D."/>
        </authorList>
    </citation>
    <scope>NUCLEOTIDE SEQUENCE [LARGE SCALE GENOMIC DNA]</scope>
    <source>
        <strain evidence="1 2">21-1</strain>
    </source>
</reference>
<sequence>MRSIVCKMLFPLLLLWQLPALAATVLVFGDSLSAGYGLAPGQGWAALLARDLAPRHLVVNASVSGETSAGGLSRLPDALARHRPDVLVLELGANDGLRGLPMAEMRRNLQRMIDLAQARQAKVLLVGMALPPNYGPRYGAEFRGVYDDLARRNRLAYVPLLIEGFAGDLSAFQPDGLHPRAEKQATMMRTVKAKLPVK</sequence>
<organism evidence="1 2">
    <name type="scientific">Chromobacterium vaccinii</name>
    <dbReference type="NCBI Taxonomy" id="1108595"/>
    <lineage>
        <taxon>Bacteria</taxon>
        <taxon>Pseudomonadati</taxon>
        <taxon>Pseudomonadota</taxon>
        <taxon>Betaproteobacteria</taxon>
        <taxon>Neisseriales</taxon>
        <taxon>Chromobacteriaceae</taxon>
        <taxon>Chromobacterium</taxon>
    </lineage>
</organism>
<dbReference type="RefSeq" id="WP_046155526.1">
    <property type="nucleotide sequence ID" value="NZ_CP017707.1"/>
</dbReference>
<dbReference type="GeneID" id="68841452"/>
<dbReference type="PROSITE" id="PS01098">
    <property type="entry name" value="LIPASE_GDSL_SER"/>
    <property type="match status" value="1"/>
</dbReference>
<dbReference type="InterPro" id="IPR051532">
    <property type="entry name" value="Ester_Hydrolysis_Enzymes"/>
</dbReference>
<dbReference type="CDD" id="cd01822">
    <property type="entry name" value="Lysophospholipase_L1_like"/>
    <property type="match status" value="1"/>
</dbReference>
<dbReference type="InterPro" id="IPR013830">
    <property type="entry name" value="SGNH_hydro"/>
</dbReference>
<accession>A0A1D9LG33</accession>
<dbReference type="PANTHER" id="PTHR30383:SF24">
    <property type="entry name" value="THIOESTERASE 1_PROTEASE 1_LYSOPHOSPHOLIPASE L1"/>
    <property type="match status" value="1"/>
</dbReference>
<evidence type="ECO:0000313" key="2">
    <source>
        <dbReference type="Proteomes" id="UP000178776"/>
    </source>
</evidence>
<dbReference type="InterPro" id="IPR036514">
    <property type="entry name" value="SGNH_hydro_sf"/>
</dbReference>
<dbReference type="SUPFAM" id="SSF52266">
    <property type="entry name" value="SGNH hydrolase"/>
    <property type="match status" value="1"/>
</dbReference>
<proteinExistence type="predicted"/>
<dbReference type="EMBL" id="CP017707">
    <property type="protein sequence ID" value="AOZ50212.1"/>
    <property type="molecule type" value="Genomic_DNA"/>
</dbReference>
<dbReference type="PANTHER" id="PTHR30383">
    <property type="entry name" value="THIOESTERASE 1/PROTEASE 1/LYSOPHOSPHOLIPASE L1"/>
    <property type="match status" value="1"/>
</dbReference>
<dbReference type="STRING" id="1108595.BKX93_09515"/>
<name>A0A1D9LG33_9NEIS</name>
<dbReference type="GO" id="GO:0004622">
    <property type="term" value="F:phosphatidylcholine lysophospholipase activity"/>
    <property type="evidence" value="ECO:0007669"/>
    <property type="project" value="TreeGrafter"/>
</dbReference>
<evidence type="ECO:0000313" key="1">
    <source>
        <dbReference type="EMBL" id="AOZ50212.1"/>
    </source>
</evidence>
<dbReference type="InterPro" id="IPR008265">
    <property type="entry name" value="Lipase_GDSL_AS"/>
</dbReference>
<dbReference type="Proteomes" id="UP000178776">
    <property type="component" value="Chromosome"/>
</dbReference>
<dbReference type="Gene3D" id="3.40.50.1110">
    <property type="entry name" value="SGNH hydrolase"/>
    <property type="match status" value="1"/>
</dbReference>
<dbReference type="GO" id="GO:0006629">
    <property type="term" value="P:lipid metabolic process"/>
    <property type="evidence" value="ECO:0007669"/>
    <property type="project" value="InterPro"/>
</dbReference>
<protein>
    <submittedName>
        <fullName evidence="1">Arylesterase</fullName>
    </submittedName>
</protein>
<dbReference type="Pfam" id="PF13472">
    <property type="entry name" value="Lipase_GDSL_2"/>
    <property type="match status" value="1"/>
</dbReference>
<gene>
    <name evidence="1" type="ORF">BKX93_09515</name>
</gene>
<dbReference type="KEGG" id="cvc:BKX93_09515"/>
<dbReference type="AlphaFoldDB" id="A0A1D9LG33"/>